<sequence length="379" mass="42102">MESQIHQVFVKLLDGKHRILNFNEPSISVSALKQRIQKLTSIPSHLQLLLYNNSHILHDHQTLALALSHENSPFPETTGPNSDSQLAQDQDLIRFRFTASAENLEDSAKCMEEVERSVRESVKGLMSSKRKSHAKGIESASKRVKIWMGKRKLGDSDNEDLNEDSSDDEEKKGENEKSEIIDNGSHSDSCKEAEASSGSITVEKPDAGTLDRGSSGSGSEEEDAVSEESLKSDKSLDGCCEDGNSNNKNNPVLESFVENRDHNKVVSEVRNKSHSREVDEVASAVEVGNSFTPETVQEESVPVSENFENLEKPLNFDEYHSAAELEVLGLEQLKVELQVRGLKCGGTLRERAARLFLLKTTPLEMLPKKMFAKKCTLYT</sequence>
<dbReference type="Gene3D" id="3.10.20.90">
    <property type="entry name" value="Phosphatidylinositol 3-kinase Catalytic Subunit, Chain A, domain 1"/>
    <property type="match status" value="1"/>
</dbReference>
<dbReference type="InterPro" id="IPR029071">
    <property type="entry name" value="Ubiquitin-like_domsf"/>
</dbReference>
<dbReference type="Pfam" id="PF00240">
    <property type="entry name" value="ubiquitin"/>
    <property type="match status" value="1"/>
</dbReference>
<evidence type="ECO:0000256" key="4">
    <source>
        <dbReference type="ARBA" id="ARBA00023242"/>
    </source>
</evidence>
<gene>
    <name evidence="7" type="ORF">DH2020_006185</name>
</gene>
<proteinExistence type="predicted"/>
<feature type="compositionally biased region" description="Acidic residues" evidence="5">
    <location>
        <begin position="156"/>
        <end position="168"/>
    </location>
</feature>
<name>A0ABR0XI99_REHGL</name>
<evidence type="ECO:0000256" key="3">
    <source>
        <dbReference type="ARBA" id="ARBA00023187"/>
    </source>
</evidence>
<dbReference type="CDD" id="cd17039">
    <property type="entry name" value="Ubl_ubiquitin_like"/>
    <property type="match status" value="1"/>
</dbReference>
<evidence type="ECO:0000256" key="5">
    <source>
        <dbReference type="SAM" id="MobiDB-lite"/>
    </source>
</evidence>
<accession>A0ABR0XI99</accession>
<keyword evidence="8" id="KW-1185">Reference proteome</keyword>
<dbReference type="SUPFAM" id="SSF54236">
    <property type="entry name" value="Ubiquitin-like"/>
    <property type="match status" value="1"/>
</dbReference>
<keyword evidence="3" id="KW-0508">mRNA splicing</keyword>
<keyword evidence="2" id="KW-0507">mRNA processing</keyword>
<evidence type="ECO:0000259" key="6">
    <source>
        <dbReference type="PROSITE" id="PS50053"/>
    </source>
</evidence>
<protein>
    <recommendedName>
        <fullName evidence="6">Ubiquitin-like domain-containing protein</fullName>
    </recommendedName>
</protein>
<dbReference type="Proteomes" id="UP001318860">
    <property type="component" value="Unassembled WGS sequence"/>
</dbReference>
<feature type="domain" description="Ubiquitin-like" evidence="6">
    <location>
        <begin position="6"/>
        <end position="64"/>
    </location>
</feature>
<comment type="subcellular location">
    <subcellularLocation>
        <location evidence="1">Nucleus</location>
    </subcellularLocation>
</comment>
<dbReference type="PROSITE" id="PS50053">
    <property type="entry name" value="UBIQUITIN_2"/>
    <property type="match status" value="1"/>
</dbReference>
<feature type="region of interest" description="Disordered" evidence="5">
    <location>
        <begin position="149"/>
        <end position="259"/>
    </location>
</feature>
<feature type="compositionally biased region" description="Polar residues" evidence="5">
    <location>
        <begin position="243"/>
        <end position="252"/>
    </location>
</feature>
<dbReference type="InterPro" id="IPR000626">
    <property type="entry name" value="Ubiquitin-like_dom"/>
</dbReference>
<dbReference type="Pfam" id="PF13297">
    <property type="entry name" value="SDE2_2C"/>
    <property type="match status" value="1"/>
</dbReference>
<dbReference type="InterPro" id="IPR025086">
    <property type="entry name" value="SDE2/SF3A3_SAP"/>
</dbReference>
<dbReference type="EMBL" id="JABTTQ020000004">
    <property type="protein sequence ID" value="KAK6158871.1"/>
    <property type="molecule type" value="Genomic_DNA"/>
</dbReference>
<keyword evidence="4" id="KW-0539">Nucleus</keyword>
<comment type="caution">
    <text evidence="7">The sequence shown here is derived from an EMBL/GenBank/DDBJ whole genome shotgun (WGS) entry which is preliminary data.</text>
</comment>
<evidence type="ECO:0000313" key="8">
    <source>
        <dbReference type="Proteomes" id="UP001318860"/>
    </source>
</evidence>
<feature type="compositionally biased region" description="Basic and acidic residues" evidence="5">
    <location>
        <begin position="169"/>
        <end position="180"/>
    </location>
</feature>
<evidence type="ECO:0000256" key="2">
    <source>
        <dbReference type="ARBA" id="ARBA00022664"/>
    </source>
</evidence>
<organism evidence="7 8">
    <name type="scientific">Rehmannia glutinosa</name>
    <name type="common">Chinese foxglove</name>
    <dbReference type="NCBI Taxonomy" id="99300"/>
    <lineage>
        <taxon>Eukaryota</taxon>
        <taxon>Viridiplantae</taxon>
        <taxon>Streptophyta</taxon>
        <taxon>Embryophyta</taxon>
        <taxon>Tracheophyta</taxon>
        <taxon>Spermatophyta</taxon>
        <taxon>Magnoliopsida</taxon>
        <taxon>eudicotyledons</taxon>
        <taxon>Gunneridae</taxon>
        <taxon>Pentapetalae</taxon>
        <taxon>asterids</taxon>
        <taxon>lamiids</taxon>
        <taxon>Lamiales</taxon>
        <taxon>Orobanchaceae</taxon>
        <taxon>Rehmannieae</taxon>
        <taxon>Rehmannia</taxon>
    </lineage>
</organism>
<evidence type="ECO:0000313" key="7">
    <source>
        <dbReference type="EMBL" id="KAK6158871.1"/>
    </source>
</evidence>
<dbReference type="PANTHER" id="PTHR12786">
    <property type="entry name" value="SPLICING FACTOR SF3A-RELATED"/>
    <property type="match status" value="1"/>
</dbReference>
<dbReference type="PANTHER" id="PTHR12786:SF1">
    <property type="entry name" value="SPLICING REGULATOR SDE2"/>
    <property type="match status" value="1"/>
</dbReference>
<reference evidence="7 8" key="1">
    <citation type="journal article" date="2021" name="Comput. Struct. Biotechnol. J.">
        <title>De novo genome assembly of the potent medicinal plant Rehmannia glutinosa using nanopore technology.</title>
        <authorList>
            <person name="Ma L."/>
            <person name="Dong C."/>
            <person name="Song C."/>
            <person name="Wang X."/>
            <person name="Zheng X."/>
            <person name="Niu Y."/>
            <person name="Chen S."/>
            <person name="Feng W."/>
        </authorList>
    </citation>
    <scope>NUCLEOTIDE SEQUENCE [LARGE SCALE GENOMIC DNA]</scope>
    <source>
        <strain evidence="7">DH-2019</strain>
    </source>
</reference>
<evidence type="ECO:0000256" key="1">
    <source>
        <dbReference type="ARBA" id="ARBA00004123"/>
    </source>
</evidence>
<dbReference type="InterPro" id="IPR051421">
    <property type="entry name" value="RNA_Proc_DNA_Dmg_Regulator"/>
</dbReference>